<evidence type="ECO:0000313" key="8">
    <source>
        <dbReference type="Proteomes" id="UP000286997"/>
    </source>
</evidence>
<keyword evidence="4" id="KW-0049">Antioxidant</keyword>
<dbReference type="EMBL" id="SACP01000010">
    <property type="protein sequence ID" value="RVU18204.1"/>
    <property type="molecule type" value="Genomic_DNA"/>
</dbReference>
<dbReference type="GO" id="GO:0005737">
    <property type="term" value="C:cytoplasm"/>
    <property type="evidence" value="ECO:0007669"/>
    <property type="project" value="TreeGrafter"/>
</dbReference>
<comment type="function">
    <text evidence="4">Thiol-specific peroxidase that catalyzes the reduction of hydrogen peroxide and organic hydroperoxides to water and alcohols, respectively. Plays a role in cell protection against oxidative stress by detoxifying peroxides.</text>
</comment>
<comment type="catalytic activity">
    <reaction evidence="4">
        <text>a hydroperoxide + 2 glutathione = an alcohol + glutathione disulfide + H2O</text>
        <dbReference type="Rhea" id="RHEA:62632"/>
        <dbReference type="ChEBI" id="CHEBI:15377"/>
        <dbReference type="ChEBI" id="CHEBI:30879"/>
        <dbReference type="ChEBI" id="CHEBI:35924"/>
        <dbReference type="ChEBI" id="CHEBI:57925"/>
        <dbReference type="ChEBI" id="CHEBI:58297"/>
        <dbReference type="EC" id="1.11.1.27"/>
    </reaction>
</comment>
<accession>A0A437P7E2</accession>
<comment type="similarity">
    <text evidence="4">Belongs to the peroxiredoxin family. Prx5 subfamily.</text>
</comment>
<dbReference type="GO" id="GO:0034599">
    <property type="term" value="P:cellular response to oxidative stress"/>
    <property type="evidence" value="ECO:0007669"/>
    <property type="project" value="InterPro"/>
</dbReference>
<evidence type="ECO:0000313" key="7">
    <source>
        <dbReference type="EMBL" id="RVU18204.1"/>
    </source>
</evidence>
<evidence type="ECO:0000256" key="2">
    <source>
        <dbReference type="ARBA" id="ARBA00023002"/>
    </source>
</evidence>
<dbReference type="OrthoDB" id="9800621at2"/>
<dbReference type="InterPro" id="IPR037944">
    <property type="entry name" value="PRX5-like"/>
</dbReference>
<sequence length="178" mass="19699">MQPDTVPDVTFHTRVRNDALGGPNPFEWKDLTSAEVFGGRNIVLFAVPGAFTPACSDDHLPGYEQHAGDFAALGIDGVVCLSVNDAFVMYQWARSKGIEQVFMLPDGNGDFTRQMGMLVKRGRQGMGMRSWRYSMHVEDGRIRRMFVEPGFRDDPPGVGLQLSDAGTMLAYLRDRPAA</sequence>
<feature type="active site" description="Cysteine sulfenic acid (-SOH) intermediate" evidence="3">
    <location>
        <position position="55"/>
    </location>
</feature>
<dbReference type="PANTHER" id="PTHR10430:SF16">
    <property type="entry name" value="PEROXIREDOXIN-5, MITOCHONDRIAL"/>
    <property type="match status" value="1"/>
</dbReference>
<dbReference type="CDD" id="cd03013">
    <property type="entry name" value="PRX5_like"/>
    <property type="match status" value="1"/>
</dbReference>
<proteinExistence type="inferred from homology"/>
<feature type="domain" description="Thioredoxin" evidence="6">
    <location>
        <begin position="1"/>
        <end position="168"/>
    </location>
</feature>
<dbReference type="PROSITE" id="PS51352">
    <property type="entry name" value="THIOREDOXIN_2"/>
    <property type="match status" value="1"/>
</dbReference>
<keyword evidence="4" id="KW-0676">Redox-active center</keyword>
<dbReference type="GO" id="GO:0042744">
    <property type="term" value="P:hydrogen peroxide catabolic process"/>
    <property type="evidence" value="ECO:0007669"/>
    <property type="project" value="TreeGrafter"/>
</dbReference>
<evidence type="ECO:0000256" key="3">
    <source>
        <dbReference type="PIRSR" id="PIRSR637944-1"/>
    </source>
</evidence>
<dbReference type="Proteomes" id="UP000286997">
    <property type="component" value="Unassembled WGS sequence"/>
</dbReference>
<dbReference type="GO" id="GO:0045454">
    <property type="term" value="P:cell redox homeostasis"/>
    <property type="evidence" value="ECO:0007669"/>
    <property type="project" value="TreeGrafter"/>
</dbReference>
<name>A0A437P7E2_9HYPH</name>
<keyword evidence="1 4" id="KW-0575">Peroxidase</keyword>
<evidence type="ECO:0000259" key="5">
    <source>
        <dbReference type="PROSITE" id="PS50206"/>
    </source>
</evidence>
<dbReference type="EC" id="1.11.1.27" evidence="4"/>
<organism evidence="7 8">
    <name type="scientific">Methylobacterium oryzihabitans</name>
    <dbReference type="NCBI Taxonomy" id="2499852"/>
    <lineage>
        <taxon>Bacteria</taxon>
        <taxon>Pseudomonadati</taxon>
        <taxon>Pseudomonadota</taxon>
        <taxon>Alphaproteobacteria</taxon>
        <taxon>Hyphomicrobiales</taxon>
        <taxon>Methylobacteriaceae</taxon>
        <taxon>Methylobacterium</taxon>
    </lineage>
</organism>
<dbReference type="AlphaFoldDB" id="A0A437P7E2"/>
<dbReference type="PANTHER" id="PTHR10430">
    <property type="entry name" value="PEROXIREDOXIN"/>
    <property type="match status" value="1"/>
</dbReference>
<evidence type="ECO:0000256" key="1">
    <source>
        <dbReference type="ARBA" id="ARBA00022559"/>
    </source>
</evidence>
<protein>
    <recommendedName>
        <fullName evidence="4">Glutathione-dependent peroxiredoxin</fullName>
        <ecNumber evidence="4">1.11.1.27</ecNumber>
    </recommendedName>
</protein>
<reference evidence="7 8" key="1">
    <citation type="submission" date="2019-01" db="EMBL/GenBank/DDBJ databases">
        <authorList>
            <person name="Chen W.-M."/>
        </authorList>
    </citation>
    <scope>NUCLEOTIDE SEQUENCE [LARGE SCALE GENOMIC DNA]</scope>
    <source>
        <strain evidence="7 8">TER-1</strain>
    </source>
</reference>
<dbReference type="InterPro" id="IPR013740">
    <property type="entry name" value="Redoxin"/>
</dbReference>
<dbReference type="GO" id="GO:0008379">
    <property type="term" value="F:thioredoxin peroxidase activity"/>
    <property type="evidence" value="ECO:0007669"/>
    <property type="project" value="InterPro"/>
</dbReference>
<feature type="domain" description="Rhodanese" evidence="5">
    <location>
        <begin position="78"/>
        <end position="120"/>
    </location>
</feature>
<dbReference type="SUPFAM" id="SSF52833">
    <property type="entry name" value="Thioredoxin-like"/>
    <property type="match status" value="1"/>
</dbReference>
<evidence type="ECO:0000256" key="4">
    <source>
        <dbReference type="RuleBase" id="RU366011"/>
    </source>
</evidence>
<gene>
    <name evidence="7" type="ORF">EOE48_12155</name>
</gene>
<keyword evidence="2 4" id="KW-0560">Oxidoreductase</keyword>
<comment type="caution">
    <text evidence="7">The sequence shown here is derived from an EMBL/GenBank/DDBJ whole genome shotgun (WGS) entry which is preliminary data.</text>
</comment>
<dbReference type="InterPro" id="IPR001763">
    <property type="entry name" value="Rhodanese-like_dom"/>
</dbReference>
<dbReference type="Gene3D" id="3.40.30.10">
    <property type="entry name" value="Glutaredoxin"/>
    <property type="match status" value="1"/>
</dbReference>
<evidence type="ECO:0000259" key="6">
    <source>
        <dbReference type="PROSITE" id="PS51352"/>
    </source>
</evidence>
<dbReference type="InterPro" id="IPR013766">
    <property type="entry name" value="Thioredoxin_domain"/>
</dbReference>
<dbReference type="PROSITE" id="PS50206">
    <property type="entry name" value="RHODANESE_3"/>
    <property type="match status" value="1"/>
</dbReference>
<dbReference type="InterPro" id="IPR036249">
    <property type="entry name" value="Thioredoxin-like_sf"/>
</dbReference>
<keyword evidence="8" id="KW-1185">Reference proteome</keyword>
<dbReference type="Pfam" id="PF08534">
    <property type="entry name" value="Redoxin"/>
    <property type="match status" value="1"/>
</dbReference>